<dbReference type="VEuPathDB" id="VectorBase:ASIS013085"/>
<organism evidence="2">
    <name type="scientific">Anopheles sinensis</name>
    <name type="common">Mosquito</name>
    <dbReference type="NCBI Taxonomy" id="74873"/>
    <lineage>
        <taxon>Eukaryota</taxon>
        <taxon>Metazoa</taxon>
        <taxon>Ecdysozoa</taxon>
        <taxon>Arthropoda</taxon>
        <taxon>Hexapoda</taxon>
        <taxon>Insecta</taxon>
        <taxon>Pterygota</taxon>
        <taxon>Neoptera</taxon>
        <taxon>Endopterygota</taxon>
        <taxon>Diptera</taxon>
        <taxon>Nematocera</taxon>
        <taxon>Culicoidea</taxon>
        <taxon>Culicidae</taxon>
        <taxon>Anophelinae</taxon>
        <taxon>Anopheles</taxon>
    </lineage>
</organism>
<evidence type="ECO:0000313" key="2">
    <source>
        <dbReference type="EMBL" id="KFB45844.1"/>
    </source>
</evidence>
<reference evidence="2 4" key="1">
    <citation type="journal article" date="2014" name="BMC Genomics">
        <title>Genome sequence of Anopheles sinensis provides insight into genetics basis of mosquito competence for malaria parasites.</title>
        <authorList>
            <person name="Zhou D."/>
            <person name="Zhang D."/>
            <person name="Ding G."/>
            <person name="Shi L."/>
            <person name="Hou Q."/>
            <person name="Ye Y."/>
            <person name="Xu Y."/>
            <person name="Zhou H."/>
            <person name="Xiong C."/>
            <person name="Li S."/>
            <person name="Yu J."/>
            <person name="Hong S."/>
            <person name="Yu X."/>
            <person name="Zou P."/>
            <person name="Chen C."/>
            <person name="Chang X."/>
            <person name="Wang W."/>
            <person name="Lv Y."/>
            <person name="Sun Y."/>
            <person name="Ma L."/>
            <person name="Shen B."/>
            <person name="Zhu C."/>
        </authorList>
    </citation>
    <scope>NUCLEOTIDE SEQUENCE [LARGE SCALE GENOMIC DNA]</scope>
</reference>
<dbReference type="EMBL" id="KE525308">
    <property type="protein sequence ID" value="KFB45844.1"/>
    <property type="molecule type" value="Genomic_DNA"/>
</dbReference>
<dbReference type="AlphaFoldDB" id="A0A084W6K0"/>
<dbReference type="OrthoDB" id="7733664at2759"/>
<evidence type="ECO:0000313" key="3">
    <source>
        <dbReference type="EnsemblMetazoa" id="ASIC013799-PA"/>
    </source>
</evidence>
<sequence length="119" mass="13074">MTFLQGIILAVLVASCLSFSQACNVGFGKRIYGDSLLHTIVLTKQATEGPELLSVTLDFKVNPLINQQLTLIWASTESATSCTFLTSDMSKQFHSVVTSHSPISELKVTMEVYGINWPY</sequence>
<protein>
    <submittedName>
        <fullName evidence="2">AGAP013493-PA-like protein</fullName>
    </submittedName>
</protein>
<keyword evidence="1" id="KW-0732">Signal</keyword>
<evidence type="ECO:0000256" key="1">
    <source>
        <dbReference type="SAM" id="SignalP"/>
    </source>
</evidence>
<feature type="signal peptide" evidence="1">
    <location>
        <begin position="1"/>
        <end position="22"/>
    </location>
</feature>
<dbReference type="EMBL" id="ATLV01020830">
    <property type="status" value="NOT_ANNOTATED_CDS"/>
    <property type="molecule type" value="Genomic_DNA"/>
</dbReference>
<name>A0A084W6K0_ANOSI</name>
<dbReference type="VEuPathDB" id="VectorBase:ASIC013799"/>
<evidence type="ECO:0000313" key="4">
    <source>
        <dbReference type="Proteomes" id="UP000030765"/>
    </source>
</evidence>
<dbReference type="EnsemblMetazoa" id="ASIC013799-RA">
    <property type="protein sequence ID" value="ASIC013799-PA"/>
    <property type="gene ID" value="ASIC013799"/>
</dbReference>
<accession>A0A084W6K0</accession>
<proteinExistence type="predicted"/>
<reference evidence="3" key="2">
    <citation type="submission" date="2020-05" db="UniProtKB">
        <authorList>
            <consortium name="EnsemblMetazoa"/>
        </authorList>
    </citation>
    <scope>IDENTIFICATION</scope>
</reference>
<keyword evidence="4" id="KW-1185">Reference proteome</keyword>
<gene>
    <name evidence="2" type="ORF">ZHAS_00013799</name>
</gene>
<dbReference type="Proteomes" id="UP000030765">
    <property type="component" value="Unassembled WGS sequence"/>
</dbReference>
<dbReference type="STRING" id="74873.A0A084W6K0"/>
<dbReference type="OMA" id="GREFQIT"/>
<feature type="chain" id="PRO_5001784554" evidence="1">
    <location>
        <begin position="23"/>
        <end position="119"/>
    </location>
</feature>